<feature type="region of interest" description="Disordered" evidence="1">
    <location>
        <begin position="68"/>
        <end position="89"/>
    </location>
</feature>
<accession>A0A090QPE8</accession>
<organism evidence="2 3">
    <name type="scientific">Nonlabens tegetincola</name>
    <dbReference type="NCBI Taxonomy" id="323273"/>
    <lineage>
        <taxon>Bacteria</taxon>
        <taxon>Pseudomonadati</taxon>
        <taxon>Bacteroidota</taxon>
        <taxon>Flavobacteriia</taxon>
        <taxon>Flavobacteriales</taxon>
        <taxon>Flavobacteriaceae</taxon>
        <taxon>Nonlabens</taxon>
    </lineage>
</organism>
<reference evidence="2" key="1">
    <citation type="journal article" date="2014" name="Genome Announc.">
        <title>Draft Genome Sequences of Marine Flavobacterium Nonlabens Strains NR17, NR24, NR27, NR32, NR33, and Ara13.</title>
        <authorList>
            <person name="Nakanishi M."/>
            <person name="Meirelles P."/>
            <person name="Suzuki R."/>
            <person name="Takatani N."/>
            <person name="Mino S."/>
            <person name="Suda W."/>
            <person name="Oshima K."/>
            <person name="Hattori M."/>
            <person name="Ohkuma M."/>
            <person name="Hosokawa M."/>
            <person name="Miyashita K."/>
            <person name="Thompson F.L."/>
            <person name="Niwa A."/>
            <person name="Sawabe T."/>
            <person name="Sawabe T."/>
        </authorList>
    </citation>
    <scope>NUCLEOTIDE SEQUENCE [LARGE SCALE GENOMIC DNA]</scope>
    <source>
        <strain evidence="2">JCM 19294</strain>
    </source>
</reference>
<proteinExistence type="predicted"/>
<sequence length="89" mass="9642">MVKLEIRAVTPNTNPMFATLDPITFPSDKPGDPLRAACTLTMSSGALVANDTTVNPIIILDRFSFKESPTEDLTKNSPPTISAIKPRNK</sequence>
<evidence type="ECO:0000256" key="1">
    <source>
        <dbReference type="SAM" id="MobiDB-lite"/>
    </source>
</evidence>
<evidence type="ECO:0000313" key="3">
    <source>
        <dbReference type="Proteomes" id="UP000029221"/>
    </source>
</evidence>
<dbReference type="Proteomes" id="UP000029221">
    <property type="component" value="Unassembled WGS sequence"/>
</dbReference>
<dbReference type="EMBL" id="BBML01000005">
    <property type="protein sequence ID" value="GAK97371.1"/>
    <property type="molecule type" value="Genomic_DNA"/>
</dbReference>
<gene>
    <name evidence="2" type="ORF">JCM19294_1417</name>
</gene>
<evidence type="ECO:0000313" key="2">
    <source>
        <dbReference type="EMBL" id="GAK97371.1"/>
    </source>
</evidence>
<comment type="caution">
    <text evidence="2">The sequence shown here is derived from an EMBL/GenBank/DDBJ whole genome shotgun (WGS) entry which is preliminary data.</text>
</comment>
<dbReference type="AlphaFoldDB" id="A0A090QPE8"/>
<keyword evidence="3" id="KW-1185">Reference proteome</keyword>
<name>A0A090QPE8_9FLAO</name>
<protein>
    <submittedName>
        <fullName evidence="2">Uncharacterized protein</fullName>
    </submittedName>
</protein>